<sequence>MQFYSFRLIAPVNLSVACTKGSDREVIGEVKKFPVSTSHFPLPPGICCYIKVDGNATSKYCHSDDMHAFPASFGLKGEALSSTSNVSLLKIVTKTHGKILTGKCLHLGIDDCRQDVGTTGSSV</sequence>
<reference evidence="1 2" key="1">
    <citation type="submission" date="2020-09" db="EMBL/GenBank/DDBJ databases">
        <title>De no assembly of potato wild relative species, Solanum commersonii.</title>
        <authorList>
            <person name="Cho K."/>
        </authorList>
    </citation>
    <scope>NUCLEOTIDE SEQUENCE [LARGE SCALE GENOMIC DNA]</scope>
    <source>
        <strain evidence="1">LZ3.2</strain>
        <tissue evidence="1">Leaf</tissue>
    </source>
</reference>
<dbReference type="PROSITE" id="PS51257">
    <property type="entry name" value="PROKAR_LIPOPROTEIN"/>
    <property type="match status" value="1"/>
</dbReference>
<protein>
    <submittedName>
        <fullName evidence="1">Uncharacterized protein</fullName>
    </submittedName>
</protein>
<dbReference type="AlphaFoldDB" id="A0A9J6AG27"/>
<proteinExistence type="predicted"/>
<evidence type="ECO:0000313" key="1">
    <source>
        <dbReference type="EMBL" id="KAG5623361.1"/>
    </source>
</evidence>
<dbReference type="Gene3D" id="3.30.565.10">
    <property type="entry name" value="Histidine kinase-like ATPase, C-terminal domain"/>
    <property type="match status" value="1"/>
</dbReference>
<evidence type="ECO:0000313" key="2">
    <source>
        <dbReference type="Proteomes" id="UP000824120"/>
    </source>
</evidence>
<gene>
    <name evidence="1" type="ORF">H5410_008579</name>
</gene>
<organism evidence="1 2">
    <name type="scientific">Solanum commersonii</name>
    <name type="common">Commerson's wild potato</name>
    <name type="synonym">Commerson's nightshade</name>
    <dbReference type="NCBI Taxonomy" id="4109"/>
    <lineage>
        <taxon>Eukaryota</taxon>
        <taxon>Viridiplantae</taxon>
        <taxon>Streptophyta</taxon>
        <taxon>Embryophyta</taxon>
        <taxon>Tracheophyta</taxon>
        <taxon>Spermatophyta</taxon>
        <taxon>Magnoliopsida</taxon>
        <taxon>eudicotyledons</taxon>
        <taxon>Gunneridae</taxon>
        <taxon>Pentapetalae</taxon>
        <taxon>asterids</taxon>
        <taxon>lamiids</taxon>
        <taxon>Solanales</taxon>
        <taxon>Solanaceae</taxon>
        <taxon>Solanoideae</taxon>
        <taxon>Solaneae</taxon>
        <taxon>Solanum</taxon>
    </lineage>
</organism>
<dbReference type="OrthoDB" id="429932at2759"/>
<keyword evidence="2" id="KW-1185">Reference proteome</keyword>
<dbReference type="Proteomes" id="UP000824120">
    <property type="component" value="Chromosome 2"/>
</dbReference>
<name>A0A9J6AG27_SOLCO</name>
<dbReference type="InterPro" id="IPR036890">
    <property type="entry name" value="HATPase_C_sf"/>
</dbReference>
<dbReference type="EMBL" id="JACXVP010000002">
    <property type="protein sequence ID" value="KAG5623361.1"/>
    <property type="molecule type" value="Genomic_DNA"/>
</dbReference>
<accession>A0A9J6AG27</accession>
<comment type="caution">
    <text evidence="1">The sequence shown here is derived from an EMBL/GenBank/DDBJ whole genome shotgun (WGS) entry which is preliminary data.</text>
</comment>